<proteinExistence type="predicted"/>
<dbReference type="STRING" id="215250.A0A316YM26"/>
<evidence type="ECO:0000313" key="2">
    <source>
        <dbReference type="EMBL" id="PWN90116.1"/>
    </source>
</evidence>
<dbReference type="GO" id="GO:0016480">
    <property type="term" value="P:negative regulation of transcription by RNA polymerase III"/>
    <property type="evidence" value="ECO:0007669"/>
    <property type="project" value="InterPro"/>
</dbReference>
<feature type="compositionally biased region" description="Low complexity" evidence="1">
    <location>
        <begin position="378"/>
        <end position="389"/>
    </location>
</feature>
<feature type="region of interest" description="Disordered" evidence="1">
    <location>
        <begin position="131"/>
        <end position="154"/>
    </location>
</feature>
<dbReference type="Gene3D" id="3.40.1000.50">
    <property type="entry name" value="Repressor of RNA polymerase III transcription Maf1"/>
    <property type="match status" value="1"/>
</dbReference>
<dbReference type="InterPro" id="IPR015257">
    <property type="entry name" value="Maf1"/>
</dbReference>
<feature type="compositionally biased region" description="Low complexity" evidence="1">
    <location>
        <begin position="265"/>
        <end position="280"/>
    </location>
</feature>
<keyword evidence="3" id="KW-1185">Reference proteome</keyword>
<feature type="compositionally biased region" description="Basic and acidic residues" evidence="1">
    <location>
        <begin position="196"/>
        <end position="207"/>
    </location>
</feature>
<feature type="compositionally biased region" description="Basic and acidic residues" evidence="1">
    <location>
        <begin position="524"/>
        <end position="536"/>
    </location>
</feature>
<feature type="compositionally biased region" description="Low complexity" evidence="1">
    <location>
        <begin position="437"/>
        <end position="455"/>
    </location>
</feature>
<feature type="compositionally biased region" description="Low complexity" evidence="1">
    <location>
        <begin position="409"/>
        <end position="426"/>
    </location>
</feature>
<feature type="compositionally biased region" description="Low complexity" evidence="1">
    <location>
        <begin position="295"/>
        <end position="313"/>
    </location>
</feature>
<dbReference type="AlphaFoldDB" id="A0A316YM26"/>
<evidence type="ECO:0000313" key="3">
    <source>
        <dbReference type="Proteomes" id="UP000245768"/>
    </source>
</evidence>
<reference evidence="2 3" key="1">
    <citation type="journal article" date="2018" name="Mol. Biol. Evol.">
        <title>Broad Genomic Sampling Reveals a Smut Pathogenic Ancestry of the Fungal Clade Ustilaginomycotina.</title>
        <authorList>
            <person name="Kijpornyongpan T."/>
            <person name="Mondo S.J."/>
            <person name="Barry K."/>
            <person name="Sandor L."/>
            <person name="Lee J."/>
            <person name="Lipzen A."/>
            <person name="Pangilinan J."/>
            <person name="LaButti K."/>
            <person name="Hainaut M."/>
            <person name="Henrissat B."/>
            <person name="Grigoriev I.V."/>
            <person name="Spatafora J.W."/>
            <person name="Aime M.C."/>
        </authorList>
    </citation>
    <scope>NUCLEOTIDE SEQUENCE [LARGE SCALE GENOMIC DNA]</scope>
    <source>
        <strain evidence="2 3">MCA 4198</strain>
    </source>
</reference>
<dbReference type="InterPro" id="IPR038564">
    <property type="entry name" value="Maf1_sf"/>
</dbReference>
<dbReference type="InParanoid" id="A0A316YM26"/>
<feature type="region of interest" description="Disordered" evidence="1">
    <location>
        <begin position="492"/>
        <end position="548"/>
    </location>
</feature>
<accession>A0A316YM26</accession>
<protein>
    <submittedName>
        <fullName evidence="2">Maf1-domain-containing protein</fullName>
    </submittedName>
</protein>
<name>A0A316YM26_9BASI</name>
<feature type="compositionally biased region" description="Acidic residues" evidence="1">
    <location>
        <begin position="208"/>
        <end position="221"/>
    </location>
</feature>
<gene>
    <name evidence="2" type="ORF">FA10DRAFT_105383</name>
</gene>
<feature type="region of interest" description="Disordered" evidence="1">
    <location>
        <begin position="371"/>
        <end position="470"/>
    </location>
</feature>
<dbReference type="Proteomes" id="UP000245768">
    <property type="component" value="Unassembled WGS sequence"/>
</dbReference>
<dbReference type="GeneID" id="37039759"/>
<feature type="compositionally biased region" description="Low complexity" evidence="1">
    <location>
        <begin position="492"/>
        <end position="521"/>
    </location>
</feature>
<organism evidence="2 3">
    <name type="scientific">Acaromyces ingoldii</name>
    <dbReference type="NCBI Taxonomy" id="215250"/>
    <lineage>
        <taxon>Eukaryota</taxon>
        <taxon>Fungi</taxon>
        <taxon>Dikarya</taxon>
        <taxon>Basidiomycota</taxon>
        <taxon>Ustilaginomycotina</taxon>
        <taxon>Exobasidiomycetes</taxon>
        <taxon>Exobasidiales</taxon>
        <taxon>Cryptobasidiaceae</taxon>
        <taxon>Acaromyces</taxon>
    </lineage>
</organism>
<evidence type="ECO:0000256" key="1">
    <source>
        <dbReference type="SAM" id="MobiDB-lite"/>
    </source>
</evidence>
<feature type="region of interest" description="Disordered" evidence="1">
    <location>
        <begin position="196"/>
        <end position="317"/>
    </location>
</feature>
<dbReference type="OrthoDB" id="277029at2759"/>
<dbReference type="PANTHER" id="PTHR22504:SF0">
    <property type="entry name" value="REPRESSOR OF RNA POLYMERASE III TRANSCRIPTION MAF1 HOMOLOG"/>
    <property type="match status" value="1"/>
</dbReference>
<dbReference type="EMBL" id="KZ819636">
    <property type="protein sequence ID" value="PWN90116.1"/>
    <property type="molecule type" value="Genomic_DNA"/>
</dbReference>
<dbReference type="GO" id="GO:0000994">
    <property type="term" value="F:RNA polymerase III core binding"/>
    <property type="evidence" value="ECO:0007669"/>
    <property type="project" value="TreeGrafter"/>
</dbReference>
<dbReference type="Pfam" id="PF09174">
    <property type="entry name" value="Maf1"/>
    <property type="match status" value="1"/>
</dbReference>
<dbReference type="PANTHER" id="PTHR22504">
    <property type="entry name" value="REPRESSOR OF RNA POLYMERASE III TRANSCRIPTION MAF1"/>
    <property type="match status" value="1"/>
</dbReference>
<dbReference type="GO" id="GO:0005634">
    <property type="term" value="C:nucleus"/>
    <property type="evidence" value="ECO:0007669"/>
    <property type="project" value="TreeGrafter"/>
</dbReference>
<sequence>MKFLDYPVLDRLSKALTFESAECKVFTQLEAYSCKTVSKEKRLLKSLESQYMQSASMSPPDYLDETLASPFGRLDQAGARKVLFLLIATLNGAFPHHDFSVVSPSDFRRQPSSASVLNSLSTTLLSLRHNSNTPRSFSSFPSSHEETFDGTRSSRMGNIFDGGFDRTGNSTISHPELATVLDDIMDIKECEVYSFHPDAESDPHACADDEEEADDYDDDRYDDGGLSSDDDDDEMRHRHSGSHDIDAPMFDEDYLSGGFQGDSNPASQPATPRTPTSTRARAGDYFSSSQRKRQQSQQQHEQPQMSMSLSSSDSYDDDDVPSGLLWANYTFFYNRRMKRILFVSVWSRRNSGSAPHYGFSPPSYPTTAFMPQHQGSHTRSTTVSTNTTVIDDPADDMTPGPSPAKRAIARASTGGAGSARAPVAHAGGRGGRRHGRSASGSPAPSSLSPFPHASPQAPGRRGPSNLGAVPTIGNLDGTLLSASAPAVQQQPLAVPSASSSLARQTADAASSLASSSSASSSTKRTGEMARPEDESRKHRRVNRSSMAA</sequence>
<dbReference type="RefSeq" id="XP_025377314.1">
    <property type="nucleotide sequence ID" value="XM_025517843.1"/>
</dbReference>